<name>A0ABW5K9U0_9FLAO</name>
<proteinExistence type="predicted"/>
<evidence type="ECO:0000313" key="1">
    <source>
        <dbReference type="EMBL" id="MFD2544525.1"/>
    </source>
</evidence>
<keyword evidence="2" id="KW-1185">Reference proteome</keyword>
<dbReference type="RefSeq" id="WP_255927628.1">
    <property type="nucleotide sequence ID" value="NZ_JANFQP010000001.1"/>
</dbReference>
<dbReference type="Proteomes" id="UP001597394">
    <property type="component" value="Unassembled WGS sequence"/>
</dbReference>
<sequence>MARQKGHIKYVGTLGEVRHFKIKNNPGYYAGLKGGPTGEQIASDPAFVRTRENMNEFGGSATAGRSFRTSIANLIRNSADSRVTGRITAVMKKINLEDGSEARGQRAILVTAAPQYLDGFEFNKFNSFSGVFNAPYSITPSVDRDESDLSIPVFNPLDNMFIPAGATHFKIINAITVLSDFAYNPTTKAYEPKDPAVNGLTAISDSGYLPVNVPTTALNIVTTIPDSPVITADSSVVNLISVEFYQEVNSNYYIFAQGNTMKVAKIF</sequence>
<evidence type="ECO:0000313" key="2">
    <source>
        <dbReference type="Proteomes" id="UP001597394"/>
    </source>
</evidence>
<dbReference type="EMBL" id="JBHULG010000001">
    <property type="protein sequence ID" value="MFD2544525.1"/>
    <property type="molecule type" value="Genomic_DNA"/>
</dbReference>
<reference evidence="2" key="1">
    <citation type="journal article" date="2019" name="Int. J. Syst. Evol. Microbiol.">
        <title>The Global Catalogue of Microorganisms (GCM) 10K type strain sequencing project: providing services to taxonomists for standard genome sequencing and annotation.</title>
        <authorList>
            <consortium name="The Broad Institute Genomics Platform"/>
            <consortium name="The Broad Institute Genome Sequencing Center for Infectious Disease"/>
            <person name="Wu L."/>
            <person name="Ma J."/>
        </authorList>
    </citation>
    <scope>NUCLEOTIDE SEQUENCE [LARGE SCALE GENOMIC DNA]</scope>
    <source>
        <strain evidence="2">KCTC 52204</strain>
    </source>
</reference>
<accession>A0ABW5K9U0</accession>
<comment type="caution">
    <text evidence="1">The sequence shown here is derived from an EMBL/GenBank/DDBJ whole genome shotgun (WGS) entry which is preliminary data.</text>
</comment>
<evidence type="ECO:0008006" key="3">
    <source>
        <dbReference type="Google" id="ProtNLM"/>
    </source>
</evidence>
<organism evidence="1 2">
    <name type="scientific">Kaistella montana</name>
    <dbReference type="NCBI Taxonomy" id="1849733"/>
    <lineage>
        <taxon>Bacteria</taxon>
        <taxon>Pseudomonadati</taxon>
        <taxon>Bacteroidota</taxon>
        <taxon>Flavobacteriia</taxon>
        <taxon>Flavobacteriales</taxon>
        <taxon>Weeksellaceae</taxon>
        <taxon>Chryseobacterium group</taxon>
        <taxon>Kaistella</taxon>
    </lineage>
</organism>
<gene>
    <name evidence="1" type="ORF">ACFSO8_03525</name>
</gene>
<protein>
    <recommendedName>
        <fullName evidence="3">Virion structural protein</fullName>
    </recommendedName>
</protein>